<sequence>MNNHPTFTPSTPTPLEYSLFSPSKAAEQQRLQEDWTYIHSFLRQIYPPPAKVPKFEENEETLKALLALANANEKADEGWSVFCAVERLGVEELEREEETQTLTKDRNTSILTTLHTSLSNSVSLNLTSHAKTAVILNSTATSPTTLATSILTLSSNISSLQHQLSTLETLTTTLTLQTCFLDSELKTLTSPSFKAEKSLPQKTLETLRQTKLLKAKIGEYDQRLLRNSSSSSIPEALLSSVESARAEVERLQKRVRGVEDGISVYEGVAPEPREVRRQMQELRRELEGWVERRDELFESMVAGRR</sequence>
<keyword evidence="8" id="KW-0206">Cytoskeleton</keyword>
<evidence type="ECO:0000256" key="5">
    <source>
        <dbReference type="ARBA" id="ARBA00022701"/>
    </source>
</evidence>
<dbReference type="OMA" id="QAKDWAY"/>
<dbReference type="GO" id="GO:0051301">
    <property type="term" value="P:cell division"/>
    <property type="evidence" value="ECO:0007669"/>
    <property type="project" value="UniProtKB-KW"/>
</dbReference>
<dbReference type="RefSeq" id="XP_013339699.1">
    <property type="nucleotide sequence ID" value="XM_013484245.1"/>
</dbReference>
<reference evidence="11 12" key="1">
    <citation type="journal article" date="2014" name="BMC Genomics">
        <title>Genome sequencing of four Aureobasidium pullulans varieties: biotechnological potential, stress tolerance, and description of new species.</title>
        <authorList>
            <person name="Gostin Ar C."/>
            <person name="Ohm R.A."/>
            <person name="Kogej T."/>
            <person name="Sonjak S."/>
            <person name="Turk M."/>
            <person name="Zajc J."/>
            <person name="Zalar P."/>
            <person name="Grube M."/>
            <person name="Sun H."/>
            <person name="Han J."/>
            <person name="Sharma A."/>
            <person name="Chiniquy J."/>
            <person name="Ngan C.Y."/>
            <person name="Lipzen A."/>
            <person name="Barry K."/>
            <person name="Grigoriev I.V."/>
            <person name="Gunde-Cimerman N."/>
        </authorList>
    </citation>
    <scope>NUCLEOTIDE SEQUENCE [LARGE SCALE GENOMIC DNA]</scope>
    <source>
        <strain evidence="11 12">EXF-2481</strain>
    </source>
</reference>
<keyword evidence="5" id="KW-0493">Microtubule</keyword>
<evidence type="ECO:0000256" key="6">
    <source>
        <dbReference type="ARBA" id="ARBA00022776"/>
    </source>
</evidence>
<dbReference type="GO" id="GO:0005819">
    <property type="term" value="C:spindle"/>
    <property type="evidence" value="ECO:0007669"/>
    <property type="project" value="UniProtKB-SubCell"/>
</dbReference>
<dbReference type="InParanoid" id="A0A074Y5H4"/>
<feature type="coiled-coil region" evidence="10">
    <location>
        <begin position="241"/>
        <end position="299"/>
    </location>
</feature>
<evidence type="ECO:0000256" key="7">
    <source>
        <dbReference type="ARBA" id="ARBA00023054"/>
    </source>
</evidence>
<comment type="similarity">
    <text evidence="2">Belongs to the HAUS1 family.</text>
</comment>
<dbReference type="GeneID" id="25368726"/>
<evidence type="ECO:0000256" key="10">
    <source>
        <dbReference type="SAM" id="Coils"/>
    </source>
</evidence>
<organism evidence="11 12">
    <name type="scientific">Aureobasidium subglaciale (strain EXF-2481)</name>
    <name type="common">Aureobasidium pullulans var. subglaciale</name>
    <dbReference type="NCBI Taxonomy" id="1043005"/>
    <lineage>
        <taxon>Eukaryota</taxon>
        <taxon>Fungi</taxon>
        <taxon>Dikarya</taxon>
        <taxon>Ascomycota</taxon>
        <taxon>Pezizomycotina</taxon>
        <taxon>Dothideomycetes</taxon>
        <taxon>Dothideomycetidae</taxon>
        <taxon>Dothideales</taxon>
        <taxon>Saccotheciaceae</taxon>
        <taxon>Aureobasidium</taxon>
    </lineage>
</organism>
<evidence type="ECO:0000256" key="3">
    <source>
        <dbReference type="ARBA" id="ARBA00022490"/>
    </source>
</evidence>
<evidence type="ECO:0000256" key="8">
    <source>
        <dbReference type="ARBA" id="ARBA00023212"/>
    </source>
</evidence>
<dbReference type="GO" id="GO:0070652">
    <property type="term" value="C:HAUS complex"/>
    <property type="evidence" value="ECO:0007669"/>
    <property type="project" value="InterPro"/>
</dbReference>
<keyword evidence="12" id="KW-1185">Reference proteome</keyword>
<dbReference type="PANTHER" id="PTHR31570:SF1">
    <property type="entry name" value="HAUS AUGMIN-LIKE COMPLEX SUBUNIT 1"/>
    <property type="match status" value="1"/>
</dbReference>
<dbReference type="AlphaFoldDB" id="A0A074Y5H4"/>
<keyword evidence="9" id="KW-0131">Cell cycle</keyword>
<keyword evidence="3" id="KW-0963">Cytoplasm</keyword>
<dbReference type="HOGENOM" id="CLU_068908_0_0_1"/>
<keyword evidence="4" id="KW-0132">Cell division</keyword>
<keyword evidence="6" id="KW-0498">Mitosis</keyword>
<keyword evidence="7 10" id="KW-0175">Coiled coil</keyword>
<dbReference type="EMBL" id="KL584781">
    <property type="protein sequence ID" value="KEQ91189.1"/>
    <property type="molecule type" value="Genomic_DNA"/>
</dbReference>
<dbReference type="GO" id="GO:0005874">
    <property type="term" value="C:microtubule"/>
    <property type="evidence" value="ECO:0007669"/>
    <property type="project" value="UniProtKB-KW"/>
</dbReference>
<comment type="subcellular location">
    <subcellularLocation>
        <location evidence="1">Cytoplasm</location>
        <location evidence="1">Cytoskeleton</location>
        <location evidence="1">Spindle</location>
    </subcellularLocation>
</comment>
<dbReference type="Proteomes" id="UP000030641">
    <property type="component" value="Unassembled WGS sequence"/>
</dbReference>
<gene>
    <name evidence="11" type="ORF">AUEXF2481DRAFT_512234</name>
</gene>
<evidence type="ECO:0000313" key="11">
    <source>
        <dbReference type="EMBL" id="KEQ91189.1"/>
    </source>
</evidence>
<evidence type="ECO:0000313" key="12">
    <source>
        <dbReference type="Proteomes" id="UP000030641"/>
    </source>
</evidence>
<dbReference type="Pfam" id="PF25762">
    <property type="entry name" value="HAUS1"/>
    <property type="match status" value="1"/>
</dbReference>
<dbReference type="InterPro" id="IPR026243">
    <property type="entry name" value="HAUS1"/>
</dbReference>
<accession>A0A074Y5H4</accession>
<evidence type="ECO:0000256" key="9">
    <source>
        <dbReference type="ARBA" id="ARBA00023306"/>
    </source>
</evidence>
<evidence type="ECO:0000256" key="1">
    <source>
        <dbReference type="ARBA" id="ARBA00004186"/>
    </source>
</evidence>
<dbReference type="GO" id="GO:0005829">
    <property type="term" value="C:cytosol"/>
    <property type="evidence" value="ECO:0007669"/>
    <property type="project" value="TreeGrafter"/>
</dbReference>
<dbReference type="PANTHER" id="PTHR31570">
    <property type="entry name" value="HAUS AUGMIN-LIKE COMPLEX SUBUNIT 1"/>
    <property type="match status" value="1"/>
</dbReference>
<dbReference type="OrthoDB" id="5372507at2759"/>
<name>A0A074Y5H4_AURSE</name>
<protein>
    <submittedName>
        <fullName evidence="11">Uncharacterized protein</fullName>
    </submittedName>
</protein>
<evidence type="ECO:0000256" key="4">
    <source>
        <dbReference type="ARBA" id="ARBA00022618"/>
    </source>
</evidence>
<evidence type="ECO:0000256" key="2">
    <source>
        <dbReference type="ARBA" id="ARBA00005479"/>
    </source>
</evidence>
<proteinExistence type="inferred from homology"/>
<dbReference type="GO" id="GO:0051225">
    <property type="term" value="P:spindle assembly"/>
    <property type="evidence" value="ECO:0007669"/>
    <property type="project" value="InterPro"/>
</dbReference>